<evidence type="ECO:0000256" key="1">
    <source>
        <dbReference type="SAM" id="MobiDB-lite"/>
    </source>
</evidence>
<feature type="compositionally biased region" description="Polar residues" evidence="1">
    <location>
        <begin position="417"/>
        <end position="429"/>
    </location>
</feature>
<feature type="compositionally biased region" description="Polar residues" evidence="1">
    <location>
        <begin position="331"/>
        <end position="344"/>
    </location>
</feature>
<dbReference type="Proteomes" id="UP001316803">
    <property type="component" value="Unassembled WGS sequence"/>
</dbReference>
<keyword evidence="3" id="KW-1185">Reference proteome</keyword>
<feature type="region of interest" description="Disordered" evidence="1">
    <location>
        <begin position="367"/>
        <end position="387"/>
    </location>
</feature>
<feature type="compositionally biased region" description="Polar residues" evidence="1">
    <location>
        <begin position="69"/>
        <end position="80"/>
    </location>
</feature>
<feature type="region of interest" description="Disordered" evidence="1">
    <location>
        <begin position="315"/>
        <end position="347"/>
    </location>
</feature>
<name>A0AAN8ERN5_9EURO</name>
<accession>A0AAN8ERN5</accession>
<sequence>MSYPFPPAVSVSPTGGGTSIKSTLLTPPITPLSADDVPYRAATDDNVSLNMRKGKRTCAKTKSKEQQKRPQQARASSSEVPTLDTMGRIDKVRSHSLGLIARPDSGSVSPGSVKAGTPPSEDGTGNRSRRWTLSSKSAATRGFTPLKSTVKQATLSDRVESPAMITLRRATTNKSPKRNELTFFPEPKFGNESNGLLSYLVSTFTMSNLSDMAAPLFADAKSSRNSSVGSGAAHPVSTYPAATVCTETTVESSFINPGYRPVKPSSRRCSARYISGETNYEVIWDDNDSLTSTQDSSGPSVPDRRMSMAVVKLESQLARSDTSSRRPSDKSMGSSTRASLSSAKQKYAQALTPDKLEQLFPRLLHKAGMGDLPRSRTGRKRRSTVCSITVDEPEQQTLAGNGGRKASTFTIDFFPPLSNTTSRRTSAAMSPSRLPGAASPCTTRVSHSGKDADTTLSASPPKRRPGLGSMVGSSSHIRRRSSAMHDVAWRRESTTKQLARSKGERVSKEQARDSDTAPLLGSKGKGRASHK</sequence>
<feature type="compositionally biased region" description="Basic residues" evidence="1">
    <location>
        <begin position="52"/>
        <end position="61"/>
    </location>
</feature>
<organism evidence="2 3">
    <name type="scientific">Knufia fluminis</name>
    <dbReference type="NCBI Taxonomy" id="191047"/>
    <lineage>
        <taxon>Eukaryota</taxon>
        <taxon>Fungi</taxon>
        <taxon>Dikarya</taxon>
        <taxon>Ascomycota</taxon>
        <taxon>Pezizomycotina</taxon>
        <taxon>Eurotiomycetes</taxon>
        <taxon>Chaetothyriomycetidae</taxon>
        <taxon>Chaetothyriales</taxon>
        <taxon>Trichomeriaceae</taxon>
        <taxon>Knufia</taxon>
    </lineage>
</organism>
<comment type="caution">
    <text evidence="2">The sequence shown here is derived from an EMBL/GenBank/DDBJ whole genome shotgun (WGS) entry which is preliminary data.</text>
</comment>
<feature type="region of interest" description="Disordered" evidence="1">
    <location>
        <begin position="416"/>
        <end position="531"/>
    </location>
</feature>
<feature type="compositionally biased region" description="Basic and acidic residues" evidence="1">
    <location>
        <begin position="501"/>
        <end position="515"/>
    </location>
</feature>
<protein>
    <submittedName>
        <fullName evidence="2">Uncharacterized protein</fullName>
    </submittedName>
</protein>
<evidence type="ECO:0000313" key="2">
    <source>
        <dbReference type="EMBL" id="KAK5957338.1"/>
    </source>
</evidence>
<proteinExistence type="predicted"/>
<dbReference type="AlphaFoldDB" id="A0AAN8ERN5"/>
<feature type="region of interest" description="Disordered" evidence="1">
    <location>
        <begin position="1"/>
        <end position="143"/>
    </location>
</feature>
<dbReference type="EMBL" id="JAKLMC020000003">
    <property type="protein sequence ID" value="KAK5957338.1"/>
    <property type="molecule type" value="Genomic_DNA"/>
</dbReference>
<reference evidence="2 3" key="1">
    <citation type="submission" date="2022-12" db="EMBL/GenBank/DDBJ databases">
        <title>Genomic features and morphological characterization of a novel Knufia sp. strain isolated from spacecraft assembly facility.</title>
        <authorList>
            <person name="Teixeira M."/>
            <person name="Chander A.M."/>
            <person name="Stajich J.E."/>
            <person name="Venkateswaran K."/>
        </authorList>
    </citation>
    <scope>NUCLEOTIDE SEQUENCE [LARGE SCALE GENOMIC DNA]</scope>
    <source>
        <strain evidence="2 3">FJI-L2-BK-P2</strain>
    </source>
</reference>
<gene>
    <name evidence="2" type="ORF">OHC33_001711</name>
</gene>
<evidence type="ECO:0000313" key="3">
    <source>
        <dbReference type="Proteomes" id="UP001316803"/>
    </source>
</evidence>
<feature type="compositionally biased region" description="Polar residues" evidence="1">
    <location>
        <begin position="123"/>
        <end position="138"/>
    </location>
</feature>